<dbReference type="Pfam" id="PF19954">
    <property type="entry name" value="EAD10"/>
    <property type="match status" value="1"/>
</dbReference>
<accession>A0A2H6LCK7</accession>
<feature type="domain" description="Effector-associated" evidence="1">
    <location>
        <begin position="1"/>
        <end position="75"/>
    </location>
</feature>
<protein>
    <recommendedName>
        <fullName evidence="1">Effector-associated domain-containing protein</fullName>
    </recommendedName>
</protein>
<dbReference type="RefSeq" id="WP_103123736.1">
    <property type="nucleotide sequence ID" value="NZ_DF978422.1"/>
</dbReference>
<sequence>MISPEELNSILERIVKHQHTESDIALLQKWLSNGSQIVSQQGKYAVNLGQGQEIHIGDRIYQGADAKAIKQIVGNIVQELQQCTSTKPKSLAAELIATLNNAKFQGKEGEQGGTGSFYQYEIYLDALSLENEQNKDNYQEYTLSGNWSSFVYKYVYVFNKVVDTPWGHNKKPYGRFQVVVKSINGVVEGIRVKADRYNDNANNYAANKVEQLMEFKIKEITRKN</sequence>
<evidence type="ECO:0000313" key="2">
    <source>
        <dbReference type="EMBL" id="GBE90950.1"/>
    </source>
</evidence>
<keyword evidence="3" id="KW-1185">Reference proteome</keyword>
<proteinExistence type="predicted"/>
<organism evidence="2 3">
    <name type="scientific">Nostoc cycadae WK-1</name>
    <dbReference type="NCBI Taxonomy" id="1861711"/>
    <lineage>
        <taxon>Bacteria</taxon>
        <taxon>Bacillati</taxon>
        <taxon>Cyanobacteriota</taxon>
        <taxon>Cyanophyceae</taxon>
        <taxon>Nostocales</taxon>
        <taxon>Nostocaceae</taxon>
        <taxon>Nostoc</taxon>
    </lineage>
</organism>
<evidence type="ECO:0000259" key="1">
    <source>
        <dbReference type="Pfam" id="PF19954"/>
    </source>
</evidence>
<reference evidence="3" key="1">
    <citation type="journal article" date="2018" name="Genome Announc.">
        <title>Draft Genome Sequence of the Nitrogen-Fixing and Hormogonia-Inducing Cyanobacterium Nostoc cycadae Strain WK-1, Isolated from the Coralloid Roots of Cycas revoluta.</title>
        <authorList>
            <person name="Kanesaki Y."/>
            <person name="Hirose M."/>
            <person name="Hirose Y."/>
            <person name="Fujisawa T."/>
            <person name="Nakamura Y."/>
            <person name="Watanabe S."/>
            <person name="Matsunaga S."/>
            <person name="Uchida H."/>
            <person name="Murakami A."/>
        </authorList>
    </citation>
    <scope>NUCLEOTIDE SEQUENCE [LARGE SCALE GENOMIC DNA]</scope>
    <source>
        <strain evidence="3">WK-1</strain>
    </source>
</reference>
<dbReference type="AlphaFoldDB" id="A0A2H6LCK7"/>
<name>A0A2H6LCK7_9NOSO</name>
<comment type="caution">
    <text evidence="2">The sequence shown here is derived from an EMBL/GenBank/DDBJ whole genome shotgun (WGS) entry which is preliminary data.</text>
</comment>
<dbReference type="Proteomes" id="UP000236527">
    <property type="component" value="Unassembled WGS sequence"/>
</dbReference>
<dbReference type="InterPro" id="IPR045429">
    <property type="entry name" value="EAD10"/>
</dbReference>
<gene>
    <name evidence="2" type="ORF">NCWK1_0670</name>
</gene>
<dbReference type="EMBL" id="BDGE01000012">
    <property type="protein sequence ID" value="GBE90950.1"/>
    <property type="molecule type" value="Genomic_DNA"/>
</dbReference>
<evidence type="ECO:0000313" key="3">
    <source>
        <dbReference type="Proteomes" id="UP000236527"/>
    </source>
</evidence>